<evidence type="ECO:0000313" key="3">
    <source>
        <dbReference type="Proteomes" id="UP001237642"/>
    </source>
</evidence>
<sequence>MSSDASSKTSSFMSHYPSEQRGSFEFQRELMEISRTYRHPISPSAIISEVVVANIVGIESTRSTDSSFQLFLAPSSSNEKYTKEAQIEIEKLVRKGKKKAFSSFRGPLNIQDPILIESESPLDSLDEVIRITNDADHEYIPDPSPKPYVPTPQPKLEGII</sequence>
<evidence type="ECO:0000313" key="2">
    <source>
        <dbReference type="EMBL" id="KAK1352174.1"/>
    </source>
</evidence>
<protein>
    <submittedName>
        <fullName evidence="2">Uncharacterized protein</fullName>
    </submittedName>
</protein>
<organism evidence="2 3">
    <name type="scientific">Heracleum sosnowskyi</name>
    <dbReference type="NCBI Taxonomy" id="360622"/>
    <lineage>
        <taxon>Eukaryota</taxon>
        <taxon>Viridiplantae</taxon>
        <taxon>Streptophyta</taxon>
        <taxon>Embryophyta</taxon>
        <taxon>Tracheophyta</taxon>
        <taxon>Spermatophyta</taxon>
        <taxon>Magnoliopsida</taxon>
        <taxon>eudicotyledons</taxon>
        <taxon>Gunneridae</taxon>
        <taxon>Pentapetalae</taxon>
        <taxon>asterids</taxon>
        <taxon>campanulids</taxon>
        <taxon>Apiales</taxon>
        <taxon>Apiaceae</taxon>
        <taxon>Apioideae</taxon>
        <taxon>apioid superclade</taxon>
        <taxon>Tordylieae</taxon>
        <taxon>Tordyliinae</taxon>
        <taxon>Heracleum</taxon>
    </lineage>
</organism>
<accession>A0AAD8LXU9</accession>
<name>A0AAD8LXU9_9APIA</name>
<proteinExistence type="predicted"/>
<reference evidence="2" key="1">
    <citation type="submission" date="2023-02" db="EMBL/GenBank/DDBJ databases">
        <title>Genome of toxic invasive species Heracleum sosnowskyi carries increased number of genes despite the absence of recent whole-genome duplications.</title>
        <authorList>
            <person name="Schelkunov M."/>
            <person name="Shtratnikova V."/>
            <person name="Makarenko M."/>
            <person name="Klepikova A."/>
            <person name="Omelchenko D."/>
            <person name="Novikova G."/>
            <person name="Obukhova E."/>
            <person name="Bogdanov V."/>
            <person name="Penin A."/>
            <person name="Logacheva M."/>
        </authorList>
    </citation>
    <scope>NUCLEOTIDE SEQUENCE</scope>
    <source>
        <strain evidence="2">Hsosn_3</strain>
        <tissue evidence="2">Leaf</tissue>
    </source>
</reference>
<dbReference type="EMBL" id="JAUIZM010000019">
    <property type="protein sequence ID" value="KAK1352174.1"/>
    <property type="molecule type" value="Genomic_DNA"/>
</dbReference>
<reference evidence="2" key="2">
    <citation type="submission" date="2023-05" db="EMBL/GenBank/DDBJ databases">
        <authorList>
            <person name="Schelkunov M.I."/>
        </authorList>
    </citation>
    <scope>NUCLEOTIDE SEQUENCE</scope>
    <source>
        <strain evidence="2">Hsosn_3</strain>
        <tissue evidence="2">Leaf</tissue>
    </source>
</reference>
<keyword evidence="3" id="KW-1185">Reference proteome</keyword>
<comment type="caution">
    <text evidence="2">The sequence shown here is derived from an EMBL/GenBank/DDBJ whole genome shotgun (WGS) entry which is preliminary data.</text>
</comment>
<gene>
    <name evidence="2" type="ORF">POM88_053678</name>
</gene>
<dbReference type="Proteomes" id="UP001237642">
    <property type="component" value="Unassembled WGS sequence"/>
</dbReference>
<feature type="region of interest" description="Disordered" evidence="1">
    <location>
        <begin position="136"/>
        <end position="160"/>
    </location>
</feature>
<feature type="compositionally biased region" description="Pro residues" evidence="1">
    <location>
        <begin position="142"/>
        <end position="153"/>
    </location>
</feature>
<dbReference type="AlphaFoldDB" id="A0AAD8LXU9"/>
<evidence type="ECO:0000256" key="1">
    <source>
        <dbReference type="SAM" id="MobiDB-lite"/>
    </source>
</evidence>